<keyword evidence="4" id="KW-1185">Reference proteome</keyword>
<reference evidence="2 4" key="2">
    <citation type="submission" date="2017-02" db="EMBL/GenBank/DDBJ databases">
        <title>Amycolatopsis azurea DSM 43854 draft genome.</title>
        <authorList>
            <person name="Mayilraj S."/>
        </authorList>
    </citation>
    <scope>NUCLEOTIDE SEQUENCE [LARGE SCALE GENOMIC DNA]</scope>
    <source>
        <strain evidence="2 4">DSM 43854</strain>
    </source>
</reference>
<dbReference type="EMBL" id="MUXN01000015">
    <property type="protein sequence ID" value="OOC04892.1"/>
    <property type="molecule type" value="Genomic_DNA"/>
</dbReference>
<name>M2Q9T7_9PSEU</name>
<evidence type="ECO:0000313" key="1">
    <source>
        <dbReference type="EMBL" id="EMD23431.1"/>
    </source>
</evidence>
<evidence type="ECO:0000313" key="4">
    <source>
        <dbReference type="Proteomes" id="UP000188551"/>
    </source>
</evidence>
<evidence type="ECO:0000313" key="2">
    <source>
        <dbReference type="EMBL" id="OOC04892.1"/>
    </source>
</evidence>
<comment type="caution">
    <text evidence="1">The sequence shown here is derived from an EMBL/GenBank/DDBJ whole genome shotgun (WGS) entry which is preliminary data.</text>
</comment>
<protein>
    <submittedName>
        <fullName evidence="1">Uncharacterized protein</fullName>
    </submittedName>
</protein>
<accession>M2Q9T7</accession>
<dbReference type="PATRIC" id="fig|1238180.3.peg.6859"/>
<evidence type="ECO:0000313" key="3">
    <source>
        <dbReference type="Proteomes" id="UP000014137"/>
    </source>
</evidence>
<sequence length="116" mass="12646">MVARLHDDMWTASIPTTAYGSGRTLKALHDDLVRGLALLGVTVHVTITPVSPELDRLRRAEATYDTALADAVTALTTQGSTARDTAEATRVSITRVTTLRARPPARLARTRRKRDP</sequence>
<proteinExistence type="predicted"/>
<dbReference type="AlphaFoldDB" id="M2Q9T7"/>
<gene>
    <name evidence="2" type="ORF">B0293_20795</name>
    <name evidence="1" type="ORF">C791_7257</name>
</gene>
<dbReference type="Proteomes" id="UP000188551">
    <property type="component" value="Unassembled WGS sequence"/>
</dbReference>
<dbReference type="EMBL" id="ANMG01000074">
    <property type="protein sequence ID" value="EMD23431.1"/>
    <property type="molecule type" value="Genomic_DNA"/>
</dbReference>
<dbReference type="Proteomes" id="UP000014137">
    <property type="component" value="Unassembled WGS sequence"/>
</dbReference>
<reference evidence="1 3" key="1">
    <citation type="submission" date="2012-10" db="EMBL/GenBank/DDBJ databases">
        <title>Genome assembly of Amycolatopsis azurea DSM 43854.</title>
        <authorList>
            <person name="Khatri I."/>
            <person name="Kaur I."/>
            <person name="Subramanian S."/>
            <person name="Mayilraj S."/>
        </authorList>
    </citation>
    <scope>NUCLEOTIDE SEQUENCE [LARGE SCALE GENOMIC DNA]</scope>
    <source>
        <strain evidence="1 3">DSM 43854</strain>
    </source>
</reference>
<organism evidence="1 3">
    <name type="scientific">Amycolatopsis azurea DSM 43854</name>
    <dbReference type="NCBI Taxonomy" id="1238180"/>
    <lineage>
        <taxon>Bacteria</taxon>
        <taxon>Bacillati</taxon>
        <taxon>Actinomycetota</taxon>
        <taxon>Actinomycetes</taxon>
        <taxon>Pseudonocardiales</taxon>
        <taxon>Pseudonocardiaceae</taxon>
        <taxon>Amycolatopsis</taxon>
    </lineage>
</organism>